<dbReference type="FunFam" id="3.40.50.300:FF:001409">
    <property type="entry name" value="ABC transporter G family member 23"/>
    <property type="match status" value="1"/>
</dbReference>
<keyword evidence="2" id="KW-0813">Transport</keyword>
<dbReference type="InterPro" id="IPR003439">
    <property type="entry name" value="ABC_transporter-like_ATP-bd"/>
</dbReference>
<evidence type="ECO:0000256" key="7">
    <source>
        <dbReference type="ARBA" id="ARBA00023136"/>
    </source>
</evidence>
<dbReference type="Gene3D" id="3.40.50.300">
    <property type="entry name" value="P-loop containing nucleotide triphosphate hydrolases"/>
    <property type="match status" value="1"/>
</dbReference>
<dbReference type="GO" id="GO:0005524">
    <property type="term" value="F:ATP binding"/>
    <property type="evidence" value="ECO:0007669"/>
    <property type="project" value="UniProtKB-KW"/>
</dbReference>
<dbReference type="Pfam" id="PF00005">
    <property type="entry name" value="ABC_tran"/>
    <property type="match status" value="1"/>
</dbReference>
<evidence type="ECO:0000256" key="5">
    <source>
        <dbReference type="ARBA" id="ARBA00022840"/>
    </source>
</evidence>
<proteinExistence type="predicted"/>
<keyword evidence="4" id="KW-0547">Nucleotide-binding</keyword>
<evidence type="ECO:0000256" key="2">
    <source>
        <dbReference type="ARBA" id="ARBA00022448"/>
    </source>
</evidence>
<dbReference type="GO" id="GO:0016887">
    <property type="term" value="F:ATP hydrolysis activity"/>
    <property type="evidence" value="ECO:0007669"/>
    <property type="project" value="InterPro"/>
</dbReference>
<dbReference type="PANTHER" id="PTHR48041:SF51">
    <property type="entry name" value="ABC TRANSPORTER G FAMILY MEMBER 23"/>
    <property type="match status" value="1"/>
</dbReference>
<feature type="transmembrane region" description="Helical" evidence="8">
    <location>
        <begin position="466"/>
        <end position="492"/>
    </location>
</feature>
<evidence type="ECO:0000259" key="9">
    <source>
        <dbReference type="PROSITE" id="PS50893"/>
    </source>
</evidence>
<dbReference type="AlphaFoldDB" id="A0A1J7HVN7"/>
<keyword evidence="6 8" id="KW-1133">Transmembrane helix</keyword>
<dbReference type="InterPro" id="IPR017871">
    <property type="entry name" value="ABC_transporter-like_CS"/>
</dbReference>
<evidence type="ECO:0000256" key="1">
    <source>
        <dbReference type="ARBA" id="ARBA00004141"/>
    </source>
</evidence>
<dbReference type="GO" id="GO:0016020">
    <property type="term" value="C:membrane"/>
    <property type="evidence" value="ECO:0007669"/>
    <property type="project" value="UniProtKB-SubCell"/>
</dbReference>
<feature type="domain" description="ABC transporter" evidence="9">
    <location>
        <begin position="48"/>
        <end position="306"/>
    </location>
</feature>
<dbReference type="SUPFAM" id="SSF52540">
    <property type="entry name" value="P-loop containing nucleoside triphosphate hydrolases"/>
    <property type="match status" value="1"/>
</dbReference>
<keyword evidence="3 8" id="KW-0812">Transmembrane</keyword>
<keyword evidence="11" id="KW-1185">Reference proteome</keyword>
<feature type="transmembrane region" description="Helical" evidence="8">
    <location>
        <begin position="424"/>
        <end position="445"/>
    </location>
</feature>
<reference evidence="10 11" key="1">
    <citation type="journal article" date="2017" name="Plant Biotechnol. J.">
        <title>A comprehensive draft genome sequence for lupin (Lupinus angustifolius), an emerging health food: insights into plant-microbe interactions and legume evolution.</title>
        <authorList>
            <person name="Hane J.K."/>
            <person name="Ming Y."/>
            <person name="Kamphuis L.G."/>
            <person name="Nelson M.N."/>
            <person name="Garg G."/>
            <person name="Atkins C.A."/>
            <person name="Bayer P.E."/>
            <person name="Bravo A."/>
            <person name="Bringans S."/>
            <person name="Cannon S."/>
            <person name="Edwards D."/>
            <person name="Foley R."/>
            <person name="Gao L.L."/>
            <person name="Harrison M.J."/>
            <person name="Huang W."/>
            <person name="Hurgobin B."/>
            <person name="Li S."/>
            <person name="Liu C.W."/>
            <person name="McGrath A."/>
            <person name="Morahan G."/>
            <person name="Murray J."/>
            <person name="Weller J."/>
            <person name="Jian J."/>
            <person name="Singh K.B."/>
        </authorList>
    </citation>
    <scope>NUCLEOTIDE SEQUENCE [LARGE SCALE GENOMIC DNA]</scope>
    <source>
        <strain evidence="11">cv. Tanjil</strain>
        <tissue evidence="10">Whole plant</tissue>
    </source>
</reference>
<dbReference type="InterPro" id="IPR027417">
    <property type="entry name" value="P-loop_NTPase"/>
</dbReference>
<dbReference type="STRING" id="3871.A0A1J7HVN7"/>
<organism evidence="10 11">
    <name type="scientific">Lupinus angustifolius</name>
    <name type="common">Narrow-leaved blue lupine</name>
    <dbReference type="NCBI Taxonomy" id="3871"/>
    <lineage>
        <taxon>Eukaryota</taxon>
        <taxon>Viridiplantae</taxon>
        <taxon>Streptophyta</taxon>
        <taxon>Embryophyta</taxon>
        <taxon>Tracheophyta</taxon>
        <taxon>Spermatophyta</taxon>
        <taxon>Magnoliopsida</taxon>
        <taxon>eudicotyledons</taxon>
        <taxon>Gunneridae</taxon>
        <taxon>Pentapetalae</taxon>
        <taxon>rosids</taxon>
        <taxon>fabids</taxon>
        <taxon>Fabales</taxon>
        <taxon>Fabaceae</taxon>
        <taxon>Papilionoideae</taxon>
        <taxon>50 kb inversion clade</taxon>
        <taxon>genistoids sensu lato</taxon>
        <taxon>core genistoids</taxon>
        <taxon>Genisteae</taxon>
        <taxon>Lupinus</taxon>
    </lineage>
</organism>
<evidence type="ECO:0000256" key="8">
    <source>
        <dbReference type="SAM" id="Phobius"/>
    </source>
</evidence>
<accession>A0A1J7HVN7</accession>
<feature type="transmembrane region" description="Helical" evidence="8">
    <location>
        <begin position="498"/>
        <end position="522"/>
    </location>
</feature>
<evidence type="ECO:0000256" key="3">
    <source>
        <dbReference type="ARBA" id="ARBA00022692"/>
    </source>
</evidence>
<dbReference type="EMBL" id="CM007366">
    <property type="protein sequence ID" value="OIW10474.1"/>
    <property type="molecule type" value="Genomic_DNA"/>
</dbReference>
<comment type="subcellular location">
    <subcellularLocation>
        <location evidence="1">Membrane</location>
        <topology evidence="1">Multi-pass membrane protein</topology>
    </subcellularLocation>
</comment>
<sequence>MASCLKPPSNEDDSVILFSTSNSPEYSTSPSSSFYHSPPPSFRTAYKLSIKNLSYTLHPHNSTPFPFCHFTRKPKPITILKSVSFVARSSEIVAVVGPSGTGKSTLLRVIAGRVKDNDFNLNSISINDQPMTSPAQLRKICGFVAQEDNLLPLLTVKETLLFSAKFRLKEMTPKDREMRVESLMQELGLFHVAHNFVGDKENRGISGGERKRVSIGVDMIHNPPILLLDEPTSGLDSTSALHVIELLSSMVKSKRRTVVLSIHQPSYRILHYISKFLILSHGSVVHNGSLESLEEAISKLGFQIPIQLNALEFSMEIICRLEESSSKRETSSNIDKKEPFPKPMWPEDENGGLQSNCKRENFSSFCYANLIEILFLCSRFWKIIYRTKQLFLARTMQALVGGFGLGSVYIKVRNDEGGVAERLGLFAFSLSFLLSSTVEALPIYLQERCVLMKESSRGAYRISSYMIANTFVFLPFLFVVSILFAVPVYWIVGLNPSLTAFTFFTFVVWLIVLMASSLVLFLSAVSPDFISGNSLICTVLGAFFLFSGYFIPKESIPKYWLFMYYVSLYRYPLDALLTNEYWNVRHECFSQHTTQGSQCLITGFDVLKSRGLEKDNRWVNVGIMIGFFVFYRLLCWIILARKAAKTTI</sequence>
<evidence type="ECO:0000256" key="4">
    <source>
        <dbReference type="ARBA" id="ARBA00022741"/>
    </source>
</evidence>
<dbReference type="PANTHER" id="PTHR48041">
    <property type="entry name" value="ABC TRANSPORTER G FAMILY MEMBER 28"/>
    <property type="match status" value="1"/>
</dbReference>
<dbReference type="InterPro" id="IPR013525">
    <property type="entry name" value="ABC2_TM"/>
</dbReference>
<evidence type="ECO:0000313" key="11">
    <source>
        <dbReference type="Proteomes" id="UP000188354"/>
    </source>
</evidence>
<dbReference type="KEGG" id="lang:109349296"/>
<dbReference type="SMART" id="SM00382">
    <property type="entry name" value="AAA"/>
    <property type="match status" value="1"/>
</dbReference>
<dbReference type="Gramene" id="OIW10474">
    <property type="protein sequence ID" value="OIW10474"/>
    <property type="gene ID" value="TanjilG_00412"/>
</dbReference>
<evidence type="ECO:0000313" key="10">
    <source>
        <dbReference type="EMBL" id="OIW10474.1"/>
    </source>
</evidence>
<feature type="transmembrane region" description="Helical" evidence="8">
    <location>
        <begin position="618"/>
        <end position="639"/>
    </location>
</feature>
<dbReference type="OMA" id="YRLLCWI"/>
<gene>
    <name evidence="10" type="ORF">TanjilG_00412</name>
</gene>
<feature type="transmembrane region" description="Helical" evidence="8">
    <location>
        <begin position="529"/>
        <end position="551"/>
    </location>
</feature>
<dbReference type="GO" id="GO:0140359">
    <property type="term" value="F:ABC-type transporter activity"/>
    <property type="evidence" value="ECO:0007669"/>
    <property type="project" value="InterPro"/>
</dbReference>
<dbReference type="OrthoDB" id="66620at2759"/>
<dbReference type="Proteomes" id="UP000188354">
    <property type="component" value="Chromosome LG06"/>
</dbReference>
<name>A0A1J7HVN7_LUPAN</name>
<dbReference type="PROSITE" id="PS00211">
    <property type="entry name" value="ABC_TRANSPORTER_1"/>
    <property type="match status" value="1"/>
</dbReference>
<dbReference type="InterPro" id="IPR003593">
    <property type="entry name" value="AAA+_ATPase"/>
</dbReference>
<keyword evidence="7 8" id="KW-0472">Membrane</keyword>
<dbReference type="Pfam" id="PF01061">
    <property type="entry name" value="ABC2_membrane"/>
    <property type="match status" value="1"/>
</dbReference>
<dbReference type="PROSITE" id="PS50893">
    <property type="entry name" value="ABC_TRANSPORTER_2"/>
    <property type="match status" value="1"/>
</dbReference>
<protein>
    <recommendedName>
        <fullName evidence="9">ABC transporter domain-containing protein</fullName>
    </recommendedName>
</protein>
<dbReference type="InterPro" id="IPR050352">
    <property type="entry name" value="ABCG_transporters"/>
</dbReference>
<evidence type="ECO:0000256" key="6">
    <source>
        <dbReference type="ARBA" id="ARBA00022989"/>
    </source>
</evidence>
<keyword evidence="5" id="KW-0067">ATP-binding</keyword>